<gene>
    <name evidence="9" type="ORF">K493DRAFT_321922</name>
    <name evidence="10" type="ORF">K493DRAFT_331030</name>
</gene>
<comment type="subcellular location">
    <subcellularLocation>
        <location evidence="1">Nucleus</location>
    </subcellularLocation>
</comment>
<sequence>MASQDPLALLREYTINKKPVQFLDEAGQVATDLKQATEITFSDLKFPKTTITKYKKSGSEEFYTLDTLVFLVQNLTLDYGSLLKESLSAGIPTVSFIDRKDLLDYLTGAIEISPNVVTETAKRPAEESKKETEEAAKKAKTSTTALDPSNDSEFSRKLKERERELSTKETILKGTRSFSFIQKKAATMIKDIEKELVEMKKKPEGSKDPKNGSNGRDRPSHPASGHPSTRHPSSSHGAKSSRHMSKDARTPIIIVPAAATSLITLYNIKPFLEEHKYVDTQSIRDSGMKKPHMVEIKRKKPGQVHPVVYQVFDSVDHFKSEDWDRVVCVFTTGATWQFKNWVWQSPMDIFSQAQGFYVDFADNDPKDHVRGWNVHVLRIHRAKRHTDKAIIFQLWDTLDAFCHAKKPQLNC</sequence>
<dbReference type="InterPro" id="IPR038103">
    <property type="entry name" value="CDC73_C_sf"/>
</dbReference>
<name>A0A1Y1VV17_9FUNG</name>
<evidence type="ECO:0000259" key="8">
    <source>
        <dbReference type="Pfam" id="PF16050"/>
    </source>
</evidence>
<evidence type="ECO:0000313" key="11">
    <source>
        <dbReference type="Proteomes" id="UP000193498"/>
    </source>
</evidence>
<proteinExistence type="inferred from homology"/>
<feature type="compositionally biased region" description="Polar residues" evidence="6">
    <location>
        <begin position="226"/>
        <end position="238"/>
    </location>
</feature>
<comment type="caution">
    <text evidence="9">The sequence shown here is derived from an EMBL/GenBank/DDBJ whole genome shotgun (WGS) entry which is preliminary data.</text>
</comment>
<dbReference type="GO" id="GO:0000993">
    <property type="term" value="F:RNA polymerase II complex binding"/>
    <property type="evidence" value="ECO:0007669"/>
    <property type="project" value="TreeGrafter"/>
</dbReference>
<dbReference type="PANTHER" id="PTHR12466:SF8">
    <property type="entry name" value="PARAFIBROMIN"/>
    <property type="match status" value="1"/>
</dbReference>
<dbReference type="AlphaFoldDB" id="A0A1Y1VV17"/>
<feature type="compositionally biased region" description="Basic and acidic residues" evidence="6">
    <location>
        <begin position="153"/>
        <end position="164"/>
    </location>
</feature>
<evidence type="ECO:0000256" key="3">
    <source>
        <dbReference type="ARBA" id="ARBA00023015"/>
    </source>
</evidence>
<dbReference type="Proteomes" id="UP000193498">
    <property type="component" value="Unassembled WGS sequence"/>
</dbReference>
<dbReference type="Pfam" id="PF16050">
    <property type="entry name" value="CDC73_N"/>
    <property type="match status" value="1"/>
</dbReference>
<feature type="region of interest" description="Disordered" evidence="6">
    <location>
        <begin position="197"/>
        <end position="247"/>
    </location>
</feature>
<evidence type="ECO:0000256" key="1">
    <source>
        <dbReference type="ARBA" id="ARBA00004123"/>
    </source>
</evidence>
<reference evidence="9 11" key="1">
    <citation type="submission" date="2016-07" db="EMBL/GenBank/DDBJ databases">
        <title>Pervasive Adenine N6-methylation of Active Genes in Fungi.</title>
        <authorList>
            <consortium name="DOE Joint Genome Institute"/>
            <person name="Mondo S.J."/>
            <person name="Dannebaum R.O."/>
            <person name="Kuo R.C."/>
            <person name="Labutti K."/>
            <person name="Haridas S."/>
            <person name="Kuo A."/>
            <person name="Salamov A."/>
            <person name="Ahrendt S.R."/>
            <person name="Lipzen A."/>
            <person name="Sullivan W."/>
            <person name="Andreopoulos W.B."/>
            <person name="Clum A."/>
            <person name="Lindquist E."/>
            <person name="Daum C."/>
            <person name="Ramamoorthy G.K."/>
            <person name="Gryganskyi A."/>
            <person name="Culley D."/>
            <person name="Magnuson J.K."/>
            <person name="James T.Y."/>
            <person name="O'Malley M.A."/>
            <person name="Stajich J.E."/>
            <person name="Spatafora J.W."/>
            <person name="Visel A."/>
            <person name="Grigoriev I.V."/>
        </authorList>
    </citation>
    <scope>NUCLEOTIDE SEQUENCE [LARGE SCALE GENOMIC DNA]</scope>
    <source>
        <strain evidence="9 11">CBS 931.73</strain>
    </source>
</reference>
<dbReference type="OrthoDB" id="2186602at2759"/>
<evidence type="ECO:0000256" key="2">
    <source>
        <dbReference type="ARBA" id="ARBA00010427"/>
    </source>
</evidence>
<dbReference type="GO" id="GO:0006368">
    <property type="term" value="P:transcription elongation by RNA polymerase II"/>
    <property type="evidence" value="ECO:0007669"/>
    <property type="project" value="InterPro"/>
</dbReference>
<organism evidence="9 11">
    <name type="scientific">Basidiobolus meristosporus CBS 931.73</name>
    <dbReference type="NCBI Taxonomy" id="1314790"/>
    <lineage>
        <taxon>Eukaryota</taxon>
        <taxon>Fungi</taxon>
        <taxon>Fungi incertae sedis</taxon>
        <taxon>Zoopagomycota</taxon>
        <taxon>Entomophthoromycotina</taxon>
        <taxon>Basidiobolomycetes</taxon>
        <taxon>Basidiobolales</taxon>
        <taxon>Basidiobolaceae</taxon>
        <taxon>Basidiobolus</taxon>
    </lineage>
</organism>
<evidence type="ECO:0000313" key="9">
    <source>
        <dbReference type="EMBL" id="ORX65033.1"/>
    </source>
</evidence>
<dbReference type="InterPro" id="IPR031336">
    <property type="entry name" value="CDC73_C"/>
</dbReference>
<dbReference type="EMBL" id="MCFE01000416">
    <property type="protein sequence ID" value="ORX89876.1"/>
    <property type="molecule type" value="Genomic_DNA"/>
</dbReference>
<dbReference type="GO" id="GO:0016593">
    <property type="term" value="C:Cdc73/Paf1 complex"/>
    <property type="evidence" value="ECO:0007669"/>
    <property type="project" value="InterPro"/>
</dbReference>
<dbReference type="InterPro" id="IPR032041">
    <property type="entry name" value="Cdc73_N"/>
</dbReference>
<protein>
    <submittedName>
        <fullName evidence="9">CDC73-domain-containing protein</fullName>
    </submittedName>
</protein>
<comment type="similarity">
    <text evidence="2">Belongs to the CDC73 family.</text>
</comment>
<dbReference type="Pfam" id="PF05179">
    <property type="entry name" value="CDC73_C"/>
    <property type="match status" value="1"/>
</dbReference>
<dbReference type="FunCoup" id="A0A1Y1VV17">
    <property type="interactions" value="113"/>
</dbReference>
<dbReference type="STRING" id="1314790.A0A1Y1VV17"/>
<evidence type="ECO:0000259" key="7">
    <source>
        <dbReference type="Pfam" id="PF05179"/>
    </source>
</evidence>
<keyword evidence="4" id="KW-0804">Transcription</keyword>
<keyword evidence="3" id="KW-0805">Transcription regulation</keyword>
<feature type="compositionally biased region" description="Basic and acidic residues" evidence="6">
    <location>
        <begin position="197"/>
        <end position="220"/>
    </location>
</feature>
<dbReference type="GO" id="GO:0032968">
    <property type="term" value="P:positive regulation of transcription elongation by RNA polymerase II"/>
    <property type="evidence" value="ECO:0007669"/>
    <property type="project" value="TreeGrafter"/>
</dbReference>
<evidence type="ECO:0000256" key="4">
    <source>
        <dbReference type="ARBA" id="ARBA00023163"/>
    </source>
</evidence>
<keyword evidence="11" id="KW-1185">Reference proteome</keyword>
<evidence type="ECO:0000256" key="6">
    <source>
        <dbReference type="SAM" id="MobiDB-lite"/>
    </source>
</evidence>
<feature type="domain" description="Cell division control protein 73 C-terminal" evidence="7">
    <location>
        <begin position="249"/>
        <end position="401"/>
    </location>
</feature>
<keyword evidence="5" id="KW-0539">Nucleus</keyword>
<feature type="domain" description="Paf1 complex subunit Cdc73 N-terminal" evidence="8">
    <location>
        <begin position="5"/>
        <end position="144"/>
    </location>
</feature>
<feature type="compositionally biased region" description="Basic and acidic residues" evidence="6">
    <location>
        <begin position="121"/>
        <end position="137"/>
    </location>
</feature>
<evidence type="ECO:0000313" key="10">
    <source>
        <dbReference type="EMBL" id="ORX89876.1"/>
    </source>
</evidence>
<dbReference type="EMBL" id="MCFE01001161">
    <property type="protein sequence ID" value="ORX65033.1"/>
    <property type="molecule type" value="Genomic_DNA"/>
</dbReference>
<dbReference type="Gene3D" id="3.40.50.11990">
    <property type="entry name" value="RNA polymerase II accessory factor, Cdc73 C-terminal domain"/>
    <property type="match status" value="1"/>
</dbReference>
<dbReference type="FunFam" id="3.40.50.11990:FF:000002">
    <property type="entry name" value="protein CDC73 homolog"/>
    <property type="match status" value="1"/>
</dbReference>
<dbReference type="PANTHER" id="PTHR12466">
    <property type="entry name" value="CDC73 DOMAIN PROTEIN"/>
    <property type="match status" value="1"/>
</dbReference>
<dbReference type="InterPro" id="IPR007852">
    <property type="entry name" value="Cdc73/Parafibromin"/>
</dbReference>
<dbReference type="InParanoid" id="A0A1Y1VV17"/>
<feature type="region of interest" description="Disordered" evidence="6">
    <location>
        <begin position="121"/>
        <end position="164"/>
    </location>
</feature>
<accession>A0A1Y1VV17</accession>
<evidence type="ECO:0000256" key="5">
    <source>
        <dbReference type="ARBA" id="ARBA00023242"/>
    </source>
</evidence>